<evidence type="ECO:0000313" key="3">
    <source>
        <dbReference type="Proteomes" id="UP000629468"/>
    </source>
</evidence>
<organism evidence="2 3">
    <name type="scientific">Agaricus bisporus var. burnettii</name>
    <dbReference type="NCBI Taxonomy" id="192524"/>
    <lineage>
        <taxon>Eukaryota</taxon>
        <taxon>Fungi</taxon>
        <taxon>Dikarya</taxon>
        <taxon>Basidiomycota</taxon>
        <taxon>Agaricomycotina</taxon>
        <taxon>Agaricomycetes</taxon>
        <taxon>Agaricomycetidae</taxon>
        <taxon>Agaricales</taxon>
        <taxon>Agaricineae</taxon>
        <taxon>Agaricaceae</taxon>
        <taxon>Agaricus</taxon>
    </lineage>
</organism>
<dbReference type="EMBL" id="JABXXO010000010">
    <property type="protein sequence ID" value="KAF7767967.1"/>
    <property type="molecule type" value="Genomic_DNA"/>
</dbReference>
<dbReference type="Proteomes" id="UP000629468">
    <property type="component" value="Unassembled WGS sequence"/>
</dbReference>
<feature type="compositionally biased region" description="Pro residues" evidence="1">
    <location>
        <begin position="1"/>
        <end position="20"/>
    </location>
</feature>
<evidence type="ECO:0000313" key="2">
    <source>
        <dbReference type="EMBL" id="KAF7767967.1"/>
    </source>
</evidence>
<name>A0A8H7C6L6_AGABI</name>
<sequence>MDDATPPPDSICASPTPPPESVCTTPTPKSVPKSSTAYYYKCKGRRRYPNTSSLTPYKPLPEGWDKSKHYWLYGWAKSDRQLQSLLPSYFHMSIAGTTPREEYADARYVERLLQTLTGYTHLNWFIGKPTEETIEEGIVEDFSPGRPGVPVVTLSCTARRSFFMQRPTVEQMDRLTSILGDPQWFESQHLKKKFPLDCFA</sequence>
<dbReference type="AlphaFoldDB" id="A0A8H7C6L6"/>
<comment type="caution">
    <text evidence="2">The sequence shown here is derived from an EMBL/GenBank/DDBJ whole genome shotgun (WGS) entry which is preliminary data.</text>
</comment>
<gene>
    <name evidence="2" type="ORF">Agabi119p4_7210</name>
</gene>
<evidence type="ECO:0000256" key="1">
    <source>
        <dbReference type="SAM" id="MobiDB-lite"/>
    </source>
</evidence>
<feature type="compositionally biased region" description="Polar residues" evidence="1">
    <location>
        <begin position="22"/>
        <end position="34"/>
    </location>
</feature>
<accession>A0A8H7C6L6</accession>
<proteinExistence type="predicted"/>
<feature type="region of interest" description="Disordered" evidence="1">
    <location>
        <begin position="1"/>
        <end position="34"/>
    </location>
</feature>
<protein>
    <submittedName>
        <fullName evidence="2">Uncharacterized protein</fullName>
    </submittedName>
</protein>
<reference evidence="2 3" key="1">
    <citation type="journal article" name="Sci. Rep.">
        <title>Telomere-to-telomere assembled and centromere annotated genomes of the two main subspecies of the button mushroom Agaricus bisporus reveal especially polymorphic chromosome ends.</title>
        <authorList>
            <person name="Sonnenberg A.S.M."/>
            <person name="Sedaghat-Telgerd N."/>
            <person name="Lavrijssen B."/>
            <person name="Ohm R.A."/>
            <person name="Hendrickx P.M."/>
            <person name="Scholtmeijer K."/>
            <person name="Baars J.J.P."/>
            <person name="van Peer A."/>
        </authorList>
    </citation>
    <scope>NUCLEOTIDE SEQUENCE [LARGE SCALE GENOMIC DNA]</scope>
    <source>
        <strain evidence="2 3">H119_p4</strain>
    </source>
</reference>